<evidence type="ECO:0000259" key="7">
    <source>
        <dbReference type="PROSITE" id="PS50835"/>
    </source>
</evidence>
<dbReference type="OrthoDB" id="8901134at2759"/>
<protein>
    <submittedName>
        <fullName evidence="8">BT3A3 protein</fullName>
    </submittedName>
</protein>
<dbReference type="InterPro" id="IPR036179">
    <property type="entry name" value="Ig-like_dom_sf"/>
</dbReference>
<accession>A0A7K9YY82</accession>
<evidence type="ECO:0000256" key="6">
    <source>
        <dbReference type="SAM" id="Phobius"/>
    </source>
</evidence>
<evidence type="ECO:0000313" key="8">
    <source>
        <dbReference type="EMBL" id="NXJ15046.1"/>
    </source>
</evidence>
<proteinExistence type="predicted"/>
<dbReference type="InterPro" id="IPR050504">
    <property type="entry name" value="IgSF_BTN/MOG"/>
</dbReference>
<dbReference type="GO" id="GO:0001817">
    <property type="term" value="P:regulation of cytokine production"/>
    <property type="evidence" value="ECO:0007669"/>
    <property type="project" value="TreeGrafter"/>
</dbReference>
<keyword evidence="9" id="KW-1185">Reference proteome</keyword>
<feature type="transmembrane region" description="Helical" evidence="6">
    <location>
        <begin position="105"/>
        <end position="125"/>
    </location>
</feature>
<evidence type="ECO:0000256" key="4">
    <source>
        <dbReference type="ARBA" id="ARBA00023136"/>
    </source>
</evidence>
<dbReference type="FunFam" id="2.60.40.10:FF:000088">
    <property type="entry name" value="Butyrophilin subfamily 1 member A1"/>
    <property type="match status" value="1"/>
</dbReference>
<dbReference type="Pfam" id="PF22705">
    <property type="entry name" value="C2-set_3"/>
    <property type="match status" value="1"/>
</dbReference>
<evidence type="ECO:0000256" key="5">
    <source>
        <dbReference type="ARBA" id="ARBA00023319"/>
    </source>
</evidence>
<dbReference type="EMBL" id="VXAB01012575">
    <property type="protein sequence ID" value="NXJ15046.1"/>
    <property type="molecule type" value="Genomic_DNA"/>
</dbReference>
<reference evidence="8 9" key="1">
    <citation type="submission" date="2019-09" db="EMBL/GenBank/DDBJ databases">
        <title>Bird 10,000 Genomes (B10K) Project - Family phase.</title>
        <authorList>
            <person name="Zhang G."/>
        </authorList>
    </citation>
    <scope>NUCLEOTIDE SEQUENCE [LARGE SCALE GENOMIC DNA]</scope>
    <source>
        <strain evidence="8">B10K-DU-001-53</strain>
        <tissue evidence="8">Muscle</tissue>
    </source>
</reference>
<name>A0A7K9YY82_9GALL</name>
<dbReference type="GO" id="GO:0009897">
    <property type="term" value="C:external side of plasma membrane"/>
    <property type="evidence" value="ECO:0007669"/>
    <property type="project" value="TreeGrafter"/>
</dbReference>
<dbReference type="PANTHER" id="PTHR24100">
    <property type="entry name" value="BUTYROPHILIN"/>
    <property type="match status" value="1"/>
</dbReference>
<comment type="subcellular location">
    <subcellularLocation>
        <location evidence="1">Membrane</location>
    </subcellularLocation>
</comment>
<feature type="non-terminal residue" evidence="8">
    <location>
        <position position="148"/>
    </location>
</feature>
<dbReference type="Proteomes" id="UP000522663">
    <property type="component" value="Unassembled WGS sequence"/>
</dbReference>
<dbReference type="PROSITE" id="PS50835">
    <property type="entry name" value="IG_LIKE"/>
    <property type="match status" value="1"/>
</dbReference>
<dbReference type="SUPFAM" id="SSF48726">
    <property type="entry name" value="Immunoglobulin"/>
    <property type="match status" value="1"/>
</dbReference>
<evidence type="ECO:0000256" key="1">
    <source>
        <dbReference type="ARBA" id="ARBA00004370"/>
    </source>
</evidence>
<comment type="caution">
    <text evidence="8">The sequence shown here is derived from an EMBL/GenBank/DDBJ whole genome shotgun (WGS) entry which is preliminary data.</text>
</comment>
<dbReference type="AlphaFoldDB" id="A0A7K9YY82"/>
<dbReference type="PANTHER" id="PTHR24100:SF130">
    <property type="entry name" value="BUTYROPHILIN-LIKE PROTEIN 9"/>
    <property type="match status" value="1"/>
</dbReference>
<dbReference type="InterPro" id="IPR053896">
    <property type="entry name" value="BTN3A2-like_Ig-C"/>
</dbReference>
<dbReference type="Gene3D" id="2.60.40.10">
    <property type="entry name" value="Immunoglobulins"/>
    <property type="match status" value="1"/>
</dbReference>
<dbReference type="GO" id="GO:0005102">
    <property type="term" value="F:signaling receptor binding"/>
    <property type="evidence" value="ECO:0007669"/>
    <property type="project" value="TreeGrafter"/>
</dbReference>
<dbReference type="InterPro" id="IPR013783">
    <property type="entry name" value="Ig-like_fold"/>
</dbReference>
<keyword evidence="5" id="KW-0393">Immunoglobulin domain</keyword>
<sequence length="148" mass="16473">AQGDESAVFLDGPKGQGIGLNCKSQGWFPQPEVVWLDSKGQTRKEKVVTQNIRTSLGLFDVVSSMTLEPGSDMEVSCRIVNDLLNTASESRVLISEAFFPLTSPWMIAFLVILCCTMAVIAATVYKLKMAVQHQYEKERVRNEMERGK</sequence>
<feature type="non-terminal residue" evidence="8">
    <location>
        <position position="1"/>
    </location>
</feature>
<dbReference type="GO" id="GO:0050852">
    <property type="term" value="P:T cell receptor signaling pathway"/>
    <property type="evidence" value="ECO:0007669"/>
    <property type="project" value="TreeGrafter"/>
</dbReference>
<gene>
    <name evidence="8" type="primary">Btn3a3</name>
    <name evidence="8" type="ORF">ODOGUJ_R01370</name>
</gene>
<evidence type="ECO:0000313" key="9">
    <source>
        <dbReference type="Proteomes" id="UP000522663"/>
    </source>
</evidence>
<evidence type="ECO:0000256" key="3">
    <source>
        <dbReference type="ARBA" id="ARBA00022989"/>
    </source>
</evidence>
<keyword evidence="4 6" id="KW-0472">Membrane</keyword>
<evidence type="ECO:0000256" key="2">
    <source>
        <dbReference type="ARBA" id="ARBA00022692"/>
    </source>
</evidence>
<dbReference type="InterPro" id="IPR007110">
    <property type="entry name" value="Ig-like_dom"/>
</dbReference>
<keyword evidence="3 6" id="KW-1133">Transmembrane helix</keyword>
<organism evidence="8 9">
    <name type="scientific">Odontophorus gujanensis</name>
    <name type="common">marbled wood quail</name>
    <dbReference type="NCBI Taxonomy" id="886794"/>
    <lineage>
        <taxon>Eukaryota</taxon>
        <taxon>Metazoa</taxon>
        <taxon>Chordata</taxon>
        <taxon>Craniata</taxon>
        <taxon>Vertebrata</taxon>
        <taxon>Euteleostomi</taxon>
        <taxon>Archelosauria</taxon>
        <taxon>Archosauria</taxon>
        <taxon>Dinosauria</taxon>
        <taxon>Saurischia</taxon>
        <taxon>Theropoda</taxon>
        <taxon>Coelurosauria</taxon>
        <taxon>Aves</taxon>
        <taxon>Neognathae</taxon>
        <taxon>Galloanserae</taxon>
        <taxon>Galliformes</taxon>
        <taxon>Odontophoridae</taxon>
        <taxon>Odontophorus</taxon>
    </lineage>
</organism>
<keyword evidence="2 6" id="KW-0812">Transmembrane</keyword>
<feature type="domain" description="Ig-like" evidence="7">
    <location>
        <begin position="1"/>
        <end position="95"/>
    </location>
</feature>